<keyword evidence="2 5" id="KW-0808">Transferase</keyword>
<dbReference type="Gene3D" id="3.40.50.150">
    <property type="entry name" value="Vaccinia Virus protein VP39"/>
    <property type="match status" value="1"/>
</dbReference>
<dbReference type="InterPro" id="IPR041698">
    <property type="entry name" value="Methyltransf_25"/>
</dbReference>
<dbReference type="Proteomes" id="UP000245711">
    <property type="component" value="Chromosome"/>
</dbReference>
<accession>A0A2S2BT19</accession>
<name>A0A2S2BT19_9NOCA</name>
<reference evidence="5 6" key="1">
    <citation type="submission" date="2017-05" db="EMBL/GenBank/DDBJ databases">
        <title>Isolation of Rhodococcus sp. S2-17 biodegrading of BP-3.</title>
        <authorList>
            <person name="Lee Y."/>
            <person name="Kim K.H."/>
            <person name="Chun B.H."/>
            <person name="Jung H.S."/>
            <person name="Jeon C.O."/>
        </authorList>
    </citation>
    <scope>NUCLEOTIDE SEQUENCE [LARGE SCALE GENOMIC DNA]</scope>
    <source>
        <strain evidence="5 6">S2-17</strain>
    </source>
</reference>
<keyword evidence="3" id="KW-0949">S-adenosyl-L-methionine</keyword>
<evidence type="ECO:0000313" key="6">
    <source>
        <dbReference type="Proteomes" id="UP000245711"/>
    </source>
</evidence>
<organism evidence="5 6">
    <name type="scientific">Rhodococcus oxybenzonivorans</name>
    <dbReference type="NCBI Taxonomy" id="1990687"/>
    <lineage>
        <taxon>Bacteria</taxon>
        <taxon>Bacillati</taxon>
        <taxon>Actinomycetota</taxon>
        <taxon>Actinomycetes</taxon>
        <taxon>Mycobacteriales</taxon>
        <taxon>Nocardiaceae</taxon>
        <taxon>Rhodococcus</taxon>
    </lineage>
</organism>
<feature type="domain" description="Methyltransferase" evidence="4">
    <location>
        <begin position="71"/>
        <end position="162"/>
    </location>
</feature>
<dbReference type="EMBL" id="CP021354">
    <property type="protein sequence ID" value="AWK71732.1"/>
    <property type="molecule type" value="Genomic_DNA"/>
</dbReference>
<dbReference type="PANTHER" id="PTHR43464">
    <property type="entry name" value="METHYLTRANSFERASE"/>
    <property type="match status" value="1"/>
</dbReference>
<dbReference type="CDD" id="cd02440">
    <property type="entry name" value="AdoMet_MTases"/>
    <property type="match status" value="1"/>
</dbReference>
<evidence type="ECO:0000256" key="3">
    <source>
        <dbReference type="ARBA" id="ARBA00022691"/>
    </source>
</evidence>
<sequence>MPIQQEPSPEWSQLLHCVGMEDSGEVIEVTSALSEAAEWDARYNERDQVWSGEPNGALVDEMTGAPPGRALDVGCGEGADALWLTRQGWAVTALDVSRVALDRAAAHAADQNTDITWVCSGLLDADLPADGFDLVSAQYPALRSTADHAAERALVSAVAPGGILLVVHHDMRDGDAAREHGFDPDDWVAPGDVAALLDTSWHIDVNEVRERSISGGAGAHHTHDVVLRAHRLPQRSPLVGRGPASGSLGAHTGAQVGTVTATAAPAPPLARRAHPHDGGCYWDHREARWVNSRSGRGTSPTSDPAG</sequence>
<dbReference type="PANTHER" id="PTHR43464:SF19">
    <property type="entry name" value="UBIQUINONE BIOSYNTHESIS O-METHYLTRANSFERASE, MITOCHONDRIAL"/>
    <property type="match status" value="1"/>
</dbReference>
<dbReference type="AlphaFoldDB" id="A0A2S2BT19"/>
<dbReference type="Pfam" id="PF13649">
    <property type="entry name" value="Methyltransf_25"/>
    <property type="match status" value="1"/>
</dbReference>
<gene>
    <name evidence="5" type="ORF">CBI38_09130</name>
</gene>
<keyword evidence="6" id="KW-1185">Reference proteome</keyword>
<dbReference type="InterPro" id="IPR029063">
    <property type="entry name" value="SAM-dependent_MTases_sf"/>
</dbReference>
<dbReference type="SUPFAM" id="SSF53335">
    <property type="entry name" value="S-adenosyl-L-methionine-dependent methyltransferases"/>
    <property type="match status" value="1"/>
</dbReference>
<keyword evidence="1 5" id="KW-0489">Methyltransferase</keyword>
<dbReference type="KEGG" id="roz:CBI38_09130"/>
<protein>
    <submittedName>
        <fullName evidence="5">SAM-dependent methyltransferase</fullName>
    </submittedName>
</protein>
<dbReference type="GO" id="GO:0032259">
    <property type="term" value="P:methylation"/>
    <property type="evidence" value="ECO:0007669"/>
    <property type="project" value="UniProtKB-KW"/>
</dbReference>
<dbReference type="OrthoDB" id="9786503at2"/>
<evidence type="ECO:0000256" key="1">
    <source>
        <dbReference type="ARBA" id="ARBA00022603"/>
    </source>
</evidence>
<evidence type="ECO:0000259" key="4">
    <source>
        <dbReference type="Pfam" id="PF13649"/>
    </source>
</evidence>
<evidence type="ECO:0000313" key="5">
    <source>
        <dbReference type="EMBL" id="AWK71732.1"/>
    </source>
</evidence>
<evidence type="ECO:0000256" key="2">
    <source>
        <dbReference type="ARBA" id="ARBA00022679"/>
    </source>
</evidence>
<proteinExistence type="predicted"/>
<dbReference type="GO" id="GO:0008168">
    <property type="term" value="F:methyltransferase activity"/>
    <property type="evidence" value="ECO:0007669"/>
    <property type="project" value="UniProtKB-KW"/>
</dbReference>